<dbReference type="EMBL" id="PIXC01000002">
    <property type="protein sequence ID" value="PKE27093.1"/>
    <property type="molecule type" value="Genomic_DNA"/>
</dbReference>
<feature type="transmembrane region" description="Helical" evidence="1">
    <location>
        <begin position="142"/>
        <end position="167"/>
    </location>
</feature>
<name>A0A855H0R8_9STAP</name>
<accession>A0A855H0R8</accession>
<protein>
    <submittedName>
        <fullName evidence="2">DUF1189 domain-containing protein</fullName>
    </submittedName>
</protein>
<organism evidence="2 3">
    <name type="scientific">Macrococcoides caseolyticum</name>
    <dbReference type="NCBI Taxonomy" id="69966"/>
    <lineage>
        <taxon>Bacteria</taxon>
        <taxon>Bacillati</taxon>
        <taxon>Bacillota</taxon>
        <taxon>Bacilli</taxon>
        <taxon>Bacillales</taxon>
        <taxon>Staphylococcaceae</taxon>
        <taxon>Macrococcoides</taxon>
    </lineage>
</organism>
<dbReference type="InterPro" id="IPR009574">
    <property type="entry name" value="DUF1189"/>
</dbReference>
<proteinExistence type="predicted"/>
<comment type="caution">
    <text evidence="2">The sequence shown here is derived from an EMBL/GenBank/DDBJ whole genome shotgun (WGS) entry which is preliminary data.</text>
</comment>
<reference evidence="2 3" key="1">
    <citation type="submission" date="2017-12" db="EMBL/GenBank/DDBJ databases">
        <title>Genomics of Macrococcus caseolyticus.</title>
        <authorList>
            <person name="MacFadyen A.C."/>
            <person name="Paterson G.K."/>
        </authorList>
    </citation>
    <scope>NUCLEOTIDE SEQUENCE [LARGE SCALE GENOMIC DNA]</scope>
    <source>
        <strain evidence="2 3">5788_EF188</strain>
    </source>
</reference>
<dbReference type="Pfam" id="PF06691">
    <property type="entry name" value="DUF1189"/>
    <property type="match status" value="1"/>
</dbReference>
<evidence type="ECO:0000313" key="3">
    <source>
        <dbReference type="Proteomes" id="UP000233482"/>
    </source>
</evidence>
<keyword evidence="1" id="KW-0812">Transmembrane</keyword>
<keyword evidence="1" id="KW-0472">Membrane</keyword>
<gene>
    <name evidence="2" type="ORF">CW686_01210</name>
</gene>
<dbReference type="AlphaFoldDB" id="A0A855H0R8"/>
<keyword evidence="1" id="KW-1133">Transmembrane helix</keyword>
<evidence type="ECO:0000313" key="2">
    <source>
        <dbReference type="EMBL" id="PKE27093.1"/>
    </source>
</evidence>
<evidence type="ECO:0000256" key="1">
    <source>
        <dbReference type="SAM" id="Phobius"/>
    </source>
</evidence>
<feature type="transmembrane region" description="Helical" evidence="1">
    <location>
        <begin position="188"/>
        <end position="208"/>
    </location>
</feature>
<feature type="transmembrane region" description="Helical" evidence="1">
    <location>
        <begin position="214"/>
        <end position="233"/>
    </location>
</feature>
<dbReference type="Proteomes" id="UP000233482">
    <property type="component" value="Unassembled WGS sequence"/>
</dbReference>
<dbReference type="RefSeq" id="WP_086038856.1">
    <property type="nucleotide sequence ID" value="NZ_CP021058.1"/>
</dbReference>
<sequence>MYIQHLMRLFQPKRYPLYRIVKMRYILLHILLLSIAMASPAMINYFKTFQAINQVSHEELSAIPDFKVVDDSLILSQEKKIELSTLTLLFTEKNVEPLSNFIILDKDEILISKSSRIKYSNINMFQDKETLIQFLKTFTDSIYFYFFILAILIISSQYVITILKIILISIVSHIVSIILNKKSRYMNWLKINTFLLTLPTLILLSAIILKSVVLTIASWIVLIILNLITIKNLPKNKHKAKQI</sequence>